<organism evidence="2 3">
    <name type="scientific">Mesomycoplasma neurolyticum</name>
    <dbReference type="NCBI Taxonomy" id="2120"/>
    <lineage>
        <taxon>Bacteria</taxon>
        <taxon>Bacillati</taxon>
        <taxon>Mycoplasmatota</taxon>
        <taxon>Mycoplasmoidales</taxon>
        <taxon>Metamycoplasmataceae</taxon>
        <taxon>Mesomycoplasma</taxon>
    </lineage>
</organism>
<keyword evidence="1" id="KW-0472">Membrane</keyword>
<evidence type="ECO:0000313" key="2">
    <source>
        <dbReference type="EMBL" id="VEU59350.1"/>
    </source>
</evidence>
<sequence length="220" mass="26025">MKLTILNISVIICGSILVLILIGTIIWRIYDYYVKKNKTSNLENLGFFDKKTINEIYQIQNNTQTEFLVNILVKNKFSDKKYSIFGQILITNNCIYLLSNMITNIKNHKLVIEKNGLFIDDTKRKKVSNWETFWLYDQKKWLDWKFKNTNYEILILVDESIDLIQITNNSDFKIVKPSELKQKLKNSNSKTLNLNNIKKIFINNNIFKNKKNNNGKTRNN</sequence>
<gene>
    <name evidence="2" type="ORF">NCTC10166_00318</name>
</gene>
<proteinExistence type="predicted"/>
<evidence type="ECO:0008006" key="4">
    <source>
        <dbReference type="Google" id="ProtNLM"/>
    </source>
</evidence>
<reference evidence="2 3" key="1">
    <citation type="submission" date="2019-01" db="EMBL/GenBank/DDBJ databases">
        <authorList>
            <consortium name="Pathogen Informatics"/>
        </authorList>
    </citation>
    <scope>NUCLEOTIDE SEQUENCE [LARGE SCALE GENOMIC DNA]</scope>
    <source>
        <strain evidence="2 3">NCTC10166</strain>
    </source>
</reference>
<dbReference type="OrthoDB" id="394229at2"/>
<name>A0A449A4X8_9BACT</name>
<dbReference type="AlphaFoldDB" id="A0A449A4X8"/>
<dbReference type="EMBL" id="LR214951">
    <property type="protein sequence ID" value="VEU59350.1"/>
    <property type="molecule type" value="Genomic_DNA"/>
</dbReference>
<keyword evidence="3" id="KW-1185">Reference proteome</keyword>
<feature type="transmembrane region" description="Helical" evidence="1">
    <location>
        <begin position="6"/>
        <end position="30"/>
    </location>
</feature>
<keyword evidence="1" id="KW-1133">Transmembrane helix</keyword>
<dbReference type="RefSeq" id="WP_129719746.1">
    <property type="nucleotide sequence ID" value="NZ_LR214951.1"/>
</dbReference>
<evidence type="ECO:0000256" key="1">
    <source>
        <dbReference type="SAM" id="Phobius"/>
    </source>
</evidence>
<keyword evidence="1" id="KW-0812">Transmembrane</keyword>
<dbReference type="Proteomes" id="UP000289440">
    <property type="component" value="Chromosome"/>
</dbReference>
<accession>A0A449A4X8</accession>
<dbReference type="KEGG" id="mnu:NCTC10166_00318"/>
<evidence type="ECO:0000313" key="3">
    <source>
        <dbReference type="Proteomes" id="UP000289440"/>
    </source>
</evidence>
<protein>
    <recommendedName>
        <fullName evidence="4">NERD domain-containing protein</fullName>
    </recommendedName>
</protein>